<reference evidence="5" key="1">
    <citation type="submission" date="2019-12" db="EMBL/GenBank/DDBJ databases">
        <title>Complete genome of Terracaulis silvestris 0127_4.</title>
        <authorList>
            <person name="Vieira S."/>
            <person name="Riedel T."/>
            <person name="Sproer C."/>
            <person name="Pascual J."/>
            <person name="Boedeker C."/>
            <person name="Overmann J."/>
        </authorList>
    </citation>
    <scope>NUCLEOTIDE SEQUENCE [LARGE SCALE GENOMIC DNA]</scope>
    <source>
        <strain evidence="5">0127_4</strain>
    </source>
</reference>
<organism evidence="4 5">
    <name type="scientific">Terricaulis silvestris</name>
    <dbReference type="NCBI Taxonomy" id="2686094"/>
    <lineage>
        <taxon>Bacteria</taxon>
        <taxon>Pseudomonadati</taxon>
        <taxon>Pseudomonadota</taxon>
        <taxon>Alphaproteobacteria</taxon>
        <taxon>Caulobacterales</taxon>
        <taxon>Caulobacteraceae</taxon>
        <taxon>Terricaulis</taxon>
    </lineage>
</organism>
<dbReference type="SUPFAM" id="SSF48600">
    <property type="entry name" value="Chorismate mutase II"/>
    <property type="match status" value="1"/>
</dbReference>
<dbReference type="EC" id="5.4.99.5" evidence="1"/>
<dbReference type="PROSITE" id="PS51168">
    <property type="entry name" value="CHORISMATE_MUT_2"/>
    <property type="match status" value="1"/>
</dbReference>
<dbReference type="PANTHER" id="PTHR38041">
    <property type="entry name" value="CHORISMATE MUTASE"/>
    <property type="match status" value="1"/>
</dbReference>
<dbReference type="Gene3D" id="1.20.59.10">
    <property type="entry name" value="Chorismate mutase"/>
    <property type="match status" value="1"/>
</dbReference>
<proteinExistence type="predicted"/>
<dbReference type="GO" id="GO:0046417">
    <property type="term" value="P:chorismate metabolic process"/>
    <property type="evidence" value="ECO:0007669"/>
    <property type="project" value="InterPro"/>
</dbReference>
<sequence>MDDARPAALKAVKTFQAPDPDDCRDMTDVRQGVDEIDRMLVALIARRQGYMDAAARIKTDRNVVRDEKRINDVLAKVKAECARQGLSFEAIAEPVWREMMERCIAYEFEVWDELRAPGKASQT</sequence>
<name>A0A6I6MLR6_9CAUL</name>
<gene>
    <name evidence="4" type="primary">pchB</name>
    <name evidence="4" type="ORF">DSM104635_03234</name>
</gene>
<dbReference type="RefSeq" id="WP_158767168.1">
    <property type="nucleotide sequence ID" value="NZ_CP047045.1"/>
</dbReference>
<evidence type="ECO:0000256" key="2">
    <source>
        <dbReference type="ARBA" id="ARBA00023235"/>
    </source>
</evidence>
<dbReference type="AlphaFoldDB" id="A0A6I6MLR6"/>
<accession>A0A6I6MLR6</accession>
<dbReference type="InterPro" id="IPR002701">
    <property type="entry name" value="CM_II_prokaryot"/>
</dbReference>
<protein>
    <recommendedName>
        <fullName evidence="1">chorismate mutase</fullName>
        <ecNumber evidence="1">5.4.99.5</ecNumber>
    </recommendedName>
</protein>
<dbReference type="KEGG" id="tsv:DSM104635_03234"/>
<feature type="domain" description="Chorismate mutase" evidence="3">
    <location>
        <begin position="20"/>
        <end position="111"/>
    </location>
</feature>
<evidence type="ECO:0000259" key="3">
    <source>
        <dbReference type="PROSITE" id="PS51168"/>
    </source>
</evidence>
<dbReference type="PANTHER" id="PTHR38041:SF1">
    <property type="entry name" value="CHORISMATE MUTASE"/>
    <property type="match status" value="1"/>
</dbReference>
<dbReference type="EMBL" id="CP047045">
    <property type="protein sequence ID" value="QGZ96375.1"/>
    <property type="molecule type" value="Genomic_DNA"/>
</dbReference>
<dbReference type="GO" id="GO:0009697">
    <property type="term" value="P:salicylic acid biosynthetic process"/>
    <property type="evidence" value="ECO:0007669"/>
    <property type="project" value="TreeGrafter"/>
</dbReference>
<keyword evidence="5" id="KW-1185">Reference proteome</keyword>
<evidence type="ECO:0000256" key="1">
    <source>
        <dbReference type="ARBA" id="ARBA00012404"/>
    </source>
</evidence>
<dbReference type="GO" id="GO:0004106">
    <property type="term" value="F:chorismate mutase activity"/>
    <property type="evidence" value="ECO:0007669"/>
    <property type="project" value="UniProtKB-EC"/>
</dbReference>
<keyword evidence="2" id="KW-0413">Isomerase</keyword>
<dbReference type="InterPro" id="IPR036263">
    <property type="entry name" value="Chorismate_II_sf"/>
</dbReference>
<dbReference type="InterPro" id="IPR036979">
    <property type="entry name" value="CM_dom_sf"/>
</dbReference>
<evidence type="ECO:0000313" key="5">
    <source>
        <dbReference type="Proteomes" id="UP000431269"/>
    </source>
</evidence>
<dbReference type="SMART" id="SM00830">
    <property type="entry name" value="CM_2"/>
    <property type="match status" value="1"/>
</dbReference>
<dbReference type="Proteomes" id="UP000431269">
    <property type="component" value="Chromosome"/>
</dbReference>
<dbReference type="InterPro" id="IPR051331">
    <property type="entry name" value="Chorismate_mutase-related"/>
</dbReference>
<dbReference type="Pfam" id="PF01817">
    <property type="entry name" value="CM_2"/>
    <property type="match status" value="1"/>
</dbReference>
<evidence type="ECO:0000313" key="4">
    <source>
        <dbReference type="EMBL" id="QGZ96375.1"/>
    </source>
</evidence>